<dbReference type="KEGG" id="vg:80399259"/>
<organism evidence="1 2">
    <name type="scientific">ssRNA phage SRR6960509_14</name>
    <dbReference type="NCBI Taxonomy" id="2786525"/>
    <lineage>
        <taxon>Viruses</taxon>
        <taxon>Riboviria</taxon>
        <taxon>Orthornavirae</taxon>
        <taxon>Lenarviricota</taxon>
        <taxon>Leviviricetes</taxon>
        <taxon>Norzivirales</taxon>
        <taxon>Solspiviridae</taxon>
        <taxon>Fahrmivirus</taxon>
        <taxon>Fahrmivirus caenivivens</taxon>
    </lineage>
</organism>
<keyword evidence="1" id="KW-0946">Virion</keyword>
<gene>
    <name evidence="1" type="primary">SRR6960509_14_2</name>
</gene>
<sequence>MALTVNAKSYVADGFDVNSVRFQGPANTTTVVDRLIQKKTDAKPTALFSGLVRFMVKLTRTHTLTGAKTDTANSTVDINIARPVGISDADSDALVADLGAYIASSAFKTALKTGQTNG</sequence>
<dbReference type="RefSeq" id="YP_010770062.1">
    <property type="nucleotide sequence ID" value="NC_074151.1"/>
</dbReference>
<dbReference type="Proteomes" id="UP000676352">
    <property type="component" value="Segment"/>
</dbReference>
<proteinExistence type="predicted"/>
<protein>
    <submittedName>
        <fullName evidence="1">Coat protein</fullName>
    </submittedName>
</protein>
<accession>A0A8S5L4U6</accession>
<keyword evidence="1" id="KW-0167">Capsid protein</keyword>
<name>A0A8S5L4U6_9VIRU</name>
<evidence type="ECO:0000313" key="2">
    <source>
        <dbReference type="Proteomes" id="UP000676352"/>
    </source>
</evidence>
<dbReference type="GO" id="GO:0019028">
    <property type="term" value="C:viral capsid"/>
    <property type="evidence" value="ECO:0007669"/>
    <property type="project" value="UniProtKB-KW"/>
</dbReference>
<evidence type="ECO:0000313" key="1">
    <source>
        <dbReference type="EMBL" id="DAD52563.1"/>
    </source>
</evidence>
<dbReference type="GeneID" id="80399259"/>
<keyword evidence="2" id="KW-1185">Reference proteome</keyword>
<dbReference type="EMBL" id="BK014141">
    <property type="protein sequence ID" value="DAD52563.1"/>
    <property type="molecule type" value="Genomic_RNA"/>
</dbReference>
<reference evidence="1" key="1">
    <citation type="submission" date="2020-09" db="EMBL/GenBank/DDBJ databases">
        <title>Leviviricetes taxonomy.</title>
        <authorList>
            <person name="Stockdale S.R."/>
            <person name="Callanan J."/>
            <person name="Adriaenssens E.M."/>
            <person name="Kuhn J.H."/>
            <person name="Rumnieks J."/>
            <person name="Shkoporov A."/>
            <person name="Draper L.A."/>
            <person name="Ross P."/>
            <person name="Hill C."/>
        </authorList>
    </citation>
    <scope>NUCLEOTIDE SEQUENCE</scope>
</reference>